<feature type="compositionally biased region" description="Basic and acidic residues" evidence="2">
    <location>
        <begin position="352"/>
        <end position="409"/>
    </location>
</feature>
<evidence type="ECO:0000313" key="4">
    <source>
        <dbReference type="EMBL" id="JAC48601.1"/>
    </source>
</evidence>
<gene>
    <name evidence="4" type="primary">CC019</name>
</gene>
<feature type="compositionally biased region" description="Polar residues" evidence="2">
    <location>
        <begin position="410"/>
        <end position="422"/>
    </location>
</feature>
<feature type="region of interest" description="Disordered" evidence="2">
    <location>
        <begin position="141"/>
        <end position="170"/>
    </location>
</feature>
<dbReference type="PANTHER" id="PTHR15885:SF1">
    <property type="entry name" value="COILED-COIL DOMAIN-CONTAINING PROTEIN 174"/>
    <property type="match status" value="1"/>
</dbReference>
<dbReference type="AlphaFoldDB" id="A0A034VZ62"/>
<feature type="compositionally biased region" description="Acidic residues" evidence="2">
    <location>
        <begin position="158"/>
        <end position="170"/>
    </location>
</feature>
<sequence length="584" mass="68386">MNDPNKAINVNLSSLLSLKAELLRKQAEVSKAKTAQAQTQPSEYTAKKLQTFNNNNATTEDAQSNKKYKKSRTKEVESGEDVTVYEYEDTELVEKSKRVLEAKSKFYERMTRTGGQLNSDDNCLVLFNRKHQEECKDNNNANRYDEQCTENDVKNSESESEDEVASDEEEDWVEYTDCLGRTRKCLREDLETIKKRDAELAATMPERLDQSKANWMINTKNTDTAKLDEDAPFGPMPCESLFGDGISLMSKHDEQRANWERKEQENLDKIDVHYQDVFFDEARQHGVGYYTFSTDEEERKKQQKELEEIRKGTIDEQNRREQLRAQREKIIAERVFAAKNRQRARLGLPPLEKVEEREEDANTKKETKEERRARKKEEKNRRKQEKYEKERELERQNHLRPWDKEKLFKESSNLAKDISQNEQEPKWSYKPEKLPMSQEQWNEKKRSERITEFAPTSNPQIQKQYQPKRKNFTSMPPPEEQSLGNSSNNDKYSTTENFANYQSSKSDKRFQCRSYCAETTEPERLGVNIAPPVDLDYVSPPHTKKPKSNSELEKSIEAGLRFLRNNSDKGNLTTKSSWTAKADY</sequence>
<feature type="compositionally biased region" description="Basic and acidic residues" evidence="2">
    <location>
        <begin position="141"/>
        <end position="157"/>
    </location>
</feature>
<evidence type="ECO:0000259" key="3">
    <source>
        <dbReference type="Pfam" id="PF25449"/>
    </source>
</evidence>
<proteinExistence type="predicted"/>
<dbReference type="GO" id="GO:0005634">
    <property type="term" value="C:nucleus"/>
    <property type="evidence" value="ECO:0007669"/>
    <property type="project" value="TreeGrafter"/>
</dbReference>
<feature type="compositionally biased region" description="Basic and acidic residues" evidence="2">
    <location>
        <begin position="441"/>
        <end position="451"/>
    </location>
</feature>
<organism evidence="4">
    <name type="scientific">Bactrocera dorsalis</name>
    <name type="common">Oriental fruit fly</name>
    <name type="synonym">Dacus dorsalis</name>
    <dbReference type="NCBI Taxonomy" id="27457"/>
    <lineage>
        <taxon>Eukaryota</taxon>
        <taxon>Metazoa</taxon>
        <taxon>Ecdysozoa</taxon>
        <taxon>Arthropoda</taxon>
        <taxon>Hexapoda</taxon>
        <taxon>Insecta</taxon>
        <taxon>Pterygota</taxon>
        <taxon>Neoptera</taxon>
        <taxon>Endopterygota</taxon>
        <taxon>Diptera</taxon>
        <taxon>Brachycera</taxon>
        <taxon>Muscomorpha</taxon>
        <taxon>Tephritoidea</taxon>
        <taxon>Tephritidae</taxon>
        <taxon>Bactrocera</taxon>
        <taxon>Bactrocera</taxon>
    </lineage>
</organism>
<dbReference type="Pfam" id="PF25449">
    <property type="entry name" value="CCDC174_GRSR"/>
    <property type="match status" value="1"/>
</dbReference>
<evidence type="ECO:0000256" key="2">
    <source>
        <dbReference type="SAM" id="MobiDB-lite"/>
    </source>
</evidence>
<dbReference type="OrthoDB" id="333551at2759"/>
<dbReference type="EMBL" id="GAKP01010353">
    <property type="protein sequence ID" value="JAC48599.1"/>
    <property type="molecule type" value="Transcribed_RNA"/>
</dbReference>
<feature type="domain" description="CCDC174 alpha/beta GRSR" evidence="3">
    <location>
        <begin position="172"/>
        <end position="200"/>
    </location>
</feature>
<dbReference type="KEGG" id="bdr:105230959"/>
<feature type="compositionally biased region" description="Basic and acidic residues" evidence="2">
    <location>
        <begin position="423"/>
        <end position="433"/>
    </location>
</feature>
<dbReference type="PANTHER" id="PTHR15885">
    <property type="entry name" value="COILED-COIL DOMAIN-CONTAINING PROTEIN 174"/>
    <property type="match status" value="1"/>
</dbReference>
<name>A0A034VZ62_BACDO</name>
<feature type="region of interest" description="Disordered" evidence="2">
    <location>
        <begin position="30"/>
        <end position="79"/>
    </location>
</feature>
<dbReference type="RefSeq" id="XP_011210315.2">
    <property type="nucleotide sequence ID" value="XM_011212013.4"/>
</dbReference>
<keyword evidence="1" id="KW-0175">Coiled coil</keyword>
<feature type="region of interest" description="Disordered" evidence="2">
    <location>
        <begin position="527"/>
        <end position="555"/>
    </location>
</feature>
<feature type="compositionally biased region" description="Polar residues" evidence="2">
    <location>
        <begin position="482"/>
        <end position="504"/>
    </location>
</feature>
<protein>
    <submittedName>
        <fullName evidence="4">Coiled-coil domain-containing protein 174</fullName>
    </submittedName>
</protein>
<dbReference type="EMBL" id="GAKP01010351">
    <property type="protein sequence ID" value="JAC48601.1"/>
    <property type="molecule type" value="Transcribed_RNA"/>
</dbReference>
<feature type="compositionally biased region" description="Polar residues" evidence="2">
    <location>
        <begin position="454"/>
        <end position="465"/>
    </location>
</feature>
<dbReference type="InterPro" id="IPR057464">
    <property type="entry name" value="CCDC174_GRSR"/>
</dbReference>
<evidence type="ECO:0000256" key="1">
    <source>
        <dbReference type="ARBA" id="ARBA00023054"/>
    </source>
</evidence>
<accession>A0A034VZ62</accession>
<feature type="region of interest" description="Disordered" evidence="2">
    <location>
        <begin position="347"/>
        <end position="505"/>
    </location>
</feature>
<dbReference type="InterPro" id="IPR025066">
    <property type="entry name" value="CCDC174-like"/>
</dbReference>
<dbReference type="Pfam" id="PF13300">
    <property type="entry name" value="DUF4078"/>
    <property type="match status" value="1"/>
</dbReference>
<feature type="compositionally biased region" description="Polar residues" evidence="2">
    <location>
        <begin position="33"/>
        <end position="62"/>
    </location>
</feature>
<reference evidence="4" key="1">
    <citation type="journal article" date="2014" name="BMC Genomics">
        <title>Characterizing the developmental transcriptome of the oriental fruit fly, Bactrocera dorsalis (Diptera: Tephritidae) through comparative genomic analysis with Drosophila melanogaster utilizing modENCODE datasets.</title>
        <authorList>
            <person name="Geib S.M."/>
            <person name="Calla B."/>
            <person name="Hall B."/>
            <person name="Hou S."/>
            <person name="Manoukis N.C."/>
        </authorList>
    </citation>
    <scope>NUCLEOTIDE SEQUENCE</scope>
    <source>
        <strain evidence="4">Punador</strain>
    </source>
</reference>